<accession>A0A3M6V9I4</accession>
<reference evidence="9 10" key="1">
    <citation type="submission" date="2018-06" db="EMBL/GenBank/DDBJ databases">
        <title>Comparative genomics of downy mildews reveals potential adaptations to biotrophy.</title>
        <authorList>
            <person name="Fletcher K."/>
            <person name="Klosterman S.J."/>
            <person name="Derevnina L."/>
            <person name="Martin F."/>
            <person name="Koike S."/>
            <person name="Reyes Chin-Wo S."/>
            <person name="Mou B."/>
            <person name="Michelmore R."/>
        </authorList>
    </citation>
    <scope>NUCLEOTIDE SEQUENCE [LARGE SCALE GENOMIC DNA]</scope>
    <source>
        <strain evidence="9 10">R14</strain>
    </source>
</reference>
<evidence type="ECO:0000256" key="1">
    <source>
        <dbReference type="ARBA" id="ARBA00004340"/>
    </source>
</evidence>
<evidence type="ECO:0000256" key="6">
    <source>
        <dbReference type="ARBA" id="ARBA00023026"/>
    </source>
</evidence>
<dbReference type="VEuPathDB" id="FungiDB:DD237_008138"/>
<keyword evidence="4" id="KW-0964">Secreted</keyword>
<proteinExistence type="inferred from homology"/>
<evidence type="ECO:0000259" key="8">
    <source>
        <dbReference type="Pfam" id="PF22748"/>
    </source>
</evidence>
<gene>
    <name evidence="9" type="ORF">DD238_007960</name>
</gene>
<evidence type="ECO:0000256" key="7">
    <source>
        <dbReference type="SAM" id="SignalP"/>
    </source>
</evidence>
<feature type="domain" description="RxLR effector PexRD54 WY" evidence="8">
    <location>
        <begin position="98"/>
        <end position="141"/>
    </location>
</feature>
<comment type="caution">
    <text evidence="9">The sequence shown here is derived from an EMBL/GenBank/DDBJ whole genome shotgun (WGS) entry which is preliminary data.</text>
</comment>
<feature type="chain" id="PRO_5018325537" description="RxLR effector PexRD54 WY domain-containing protein" evidence="7">
    <location>
        <begin position="26"/>
        <end position="592"/>
    </location>
</feature>
<evidence type="ECO:0000256" key="2">
    <source>
        <dbReference type="ARBA" id="ARBA00004613"/>
    </source>
</evidence>
<dbReference type="Pfam" id="PF22748">
    <property type="entry name" value="PexRD54_WY"/>
    <property type="match status" value="1"/>
</dbReference>
<dbReference type="Proteomes" id="UP000282087">
    <property type="component" value="Unassembled WGS sequence"/>
</dbReference>
<dbReference type="InterPro" id="IPR054463">
    <property type="entry name" value="PexRD54_WY"/>
</dbReference>
<sequence>MSSAAQISCVLVVVTLIICSATTLAAPKSTPAVVALDTKHLSHAPVVIKRRLRRTTAMKTTETSEERALTFNFSELAPNFTKLKSITAAFYHKIQSWVWRLTRKSSDEVFELLKLNKVVKLDTEGATLFEDPRFMKWVTFVKASYSKDPTAATEAMLKTLANHYSDGAALNKLLVAGTETNGVKAIADLAADLQAAQLKKKHPKDHIAVTLTAFQEFYKDDTAWSKLLVAGTETKGVKSIADLAANLQAAQLKKWDNEGKTVEEVLQILELHTTKGNPFQDPLFWQFFAFVKLKHPKDHIAVTLTAFREFYKDDAAWAQLLVAGMKTDSVKSISTNLLWSQLSRWTEGGKTVGELFTLVGLEKIGEGLFKSPLFMQWVTFVEVRHRGNPKAANDIIWSTLAAHYGEDAAMADVLVAGTKIPNMSNFAVNLLKIQFDRWYNTGKSVEWLFTVLKLEKIGEELFESPRLFMWLVFVGARYEAGDNEAYKLAKKAAKKLADAAAEKPADAAAKKLADEAAKEAKDAFESANMASLGAALSTLRRHYEDDMLWKILAKGSEVNGQEVNIIAVELEEMLLRKLTTGRYKQSFHAFGA</sequence>
<dbReference type="GO" id="GO:0043657">
    <property type="term" value="C:host cell"/>
    <property type="evidence" value="ECO:0007669"/>
    <property type="project" value="UniProtKB-SubCell"/>
</dbReference>
<dbReference type="GO" id="GO:0005576">
    <property type="term" value="C:extracellular region"/>
    <property type="evidence" value="ECO:0007669"/>
    <property type="project" value="UniProtKB-SubCell"/>
</dbReference>
<evidence type="ECO:0000256" key="3">
    <source>
        <dbReference type="ARBA" id="ARBA00010400"/>
    </source>
</evidence>
<evidence type="ECO:0000313" key="10">
    <source>
        <dbReference type="Proteomes" id="UP000282087"/>
    </source>
</evidence>
<evidence type="ECO:0000256" key="4">
    <source>
        <dbReference type="ARBA" id="ARBA00022525"/>
    </source>
</evidence>
<organism evidence="9 10">
    <name type="scientific">Peronospora effusa</name>
    <dbReference type="NCBI Taxonomy" id="542832"/>
    <lineage>
        <taxon>Eukaryota</taxon>
        <taxon>Sar</taxon>
        <taxon>Stramenopiles</taxon>
        <taxon>Oomycota</taxon>
        <taxon>Peronosporomycetes</taxon>
        <taxon>Peronosporales</taxon>
        <taxon>Peronosporaceae</taxon>
        <taxon>Peronospora</taxon>
    </lineage>
</organism>
<keyword evidence="5 7" id="KW-0732">Signal</keyword>
<comment type="similarity">
    <text evidence="3">Belongs to the RxLR effector family.</text>
</comment>
<dbReference type="AlphaFoldDB" id="A0A3M6V9I4"/>
<protein>
    <recommendedName>
        <fullName evidence="8">RxLR effector PexRD54 WY domain-containing protein</fullName>
    </recommendedName>
</protein>
<keyword evidence="6" id="KW-0843">Virulence</keyword>
<feature type="signal peptide" evidence="7">
    <location>
        <begin position="1"/>
        <end position="25"/>
    </location>
</feature>
<comment type="subcellular location">
    <subcellularLocation>
        <location evidence="1">Host cell</location>
    </subcellularLocation>
    <subcellularLocation>
        <location evidence="2">Secreted</location>
    </subcellularLocation>
</comment>
<evidence type="ECO:0000256" key="5">
    <source>
        <dbReference type="ARBA" id="ARBA00022729"/>
    </source>
</evidence>
<evidence type="ECO:0000313" key="9">
    <source>
        <dbReference type="EMBL" id="RMX62723.1"/>
    </source>
</evidence>
<name>A0A3M6V9I4_9STRA</name>
<keyword evidence="10" id="KW-1185">Reference proteome</keyword>
<dbReference type="EMBL" id="QLLG01000521">
    <property type="protein sequence ID" value="RMX62723.1"/>
    <property type="molecule type" value="Genomic_DNA"/>
</dbReference>